<evidence type="ECO:0000256" key="1">
    <source>
        <dbReference type="SAM" id="MobiDB-lite"/>
    </source>
</evidence>
<gene>
    <name evidence="2" type="ORF">GCK72_003397</name>
</gene>
<dbReference type="AlphaFoldDB" id="A0A6A5HTL8"/>
<accession>A0A6A5HTL8</accession>
<organism evidence="2 3">
    <name type="scientific">Caenorhabditis remanei</name>
    <name type="common">Caenorhabditis vulgaris</name>
    <dbReference type="NCBI Taxonomy" id="31234"/>
    <lineage>
        <taxon>Eukaryota</taxon>
        <taxon>Metazoa</taxon>
        <taxon>Ecdysozoa</taxon>
        <taxon>Nematoda</taxon>
        <taxon>Chromadorea</taxon>
        <taxon>Rhabditida</taxon>
        <taxon>Rhabditina</taxon>
        <taxon>Rhabditomorpha</taxon>
        <taxon>Rhabditoidea</taxon>
        <taxon>Rhabditidae</taxon>
        <taxon>Peloderinae</taxon>
        <taxon>Caenorhabditis</taxon>
    </lineage>
</organism>
<proteinExistence type="predicted"/>
<comment type="caution">
    <text evidence="2">The sequence shown here is derived from an EMBL/GenBank/DDBJ whole genome shotgun (WGS) entry which is preliminary data.</text>
</comment>
<feature type="compositionally biased region" description="Basic and acidic residues" evidence="1">
    <location>
        <begin position="85"/>
        <end position="102"/>
    </location>
</feature>
<evidence type="ECO:0000313" key="3">
    <source>
        <dbReference type="Proteomes" id="UP000483820"/>
    </source>
</evidence>
<dbReference type="CTD" id="78773616"/>
<feature type="region of interest" description="Disordered" evidence="1">
    <location>
        <begin position="79"/>
        <end position="102"/>
    </location>
</feature>
<dbReference type="EMBL" id="WUAV01000001">
    <property type="protein sequence ID" value="KAF1771570.1"/>
    <property type="molecule type" value="Genomic_DNA"/>
</dbReference>
<dbReference type="KEGG" id="crq:GCK72_003397"/>
<evidence type="ECO:0000313" key="2">
    <source>
        <dbReference type="EMBL" id="KAF1771570.1"/>
    </source>
</evidence>
<dbReference type="RefSeq" id="XP_053592676.1">
    <property type="nucleotide sequence ID" value="XM_053724031.1"/>
</dbReference>
<name>A0A6A5HTL8_CAERE</name>
<dbReference type="Proteomes" id="UP000483820">
    <property type="component" value="Chromosome I"/>
</dbReference>
<dbReference type="GeneID" id="78773616"/>
<sequence>MVTANVGVSISSLSAHIHRHHHLGKFPLAGVITTNGGLTRLQSPHTEIVKCGNGGVERDFAVTESDDLTVWSSSWSIGVGGGGRRGGEYGHGEETEDSNRHDSAGLRMVEAENLKVVG</sequence>
<reference evidence="2 3" key="1">
    <citation type="submission" date="2019-12" db="EMBL/GenBank/DDBJ databases">
        <title>Chromosome-level assembly of the Caenorhabditis remanei genome.</title>
        <authorList>
            <person name="Teterina A.A."/>
            <person name="Willis J.H."/>
            <person name="Phillips P.C."/>
        </authorList>
    </citation>
    <scope>NUCLEOTIDE SEQUENCE [LARGE SCALE GENOMIC DNA]</scope>
    <source>
        <strain evidence="2 3">PX506</strain>
        <tissue evidence="2">Whole organism</tissue>
    </source>
</reference>
<protein>
    <submittedName>
        <fullName evidence="2">Uncharacterized protein</fullName>
    </submittedName>
</protein>